<evidence type="ECO:0000313" key="4">
    <source>
        <dbReference type="Proteomes" id="UP000605361"/>
    </source>
</evidence>
<dbReference type="InterPro" id="IPR011008">
    <property type="entry name" value="Dimeric_a/b-barrel"/>
</dbReference>
<dbReference type="Pfam" id="PF03795">
    <property type="entry name" value="YCII"/>
    <property type="match status" value="1"/>
</dbReference>
<dbReference type="Gene3D" id="3.30.70.1060">
    <property type="entry name" value="Dimeric alpha+beta barrel"/>
    <property type="match status" value="1"/>
</dbReference>
<feature type="domain" description="YCII-related" evidence="2">
    <location>
        <begin position="13"/>
        <end position="90"/>
    </location>
</feature>
<accession>A0A931AL00</accession>
<sequence length="140" mass="14911">MRASQDNAVVLHVLLVRYTGRPEDADPHVAGHVAFLERHHAGGTFLLSGQTVPASVGGVILATGSRERIEQVAAGDPFVTAGVATYEIVTVTPGRFHEDLADLLTVAEAGAEPFRVRANEPVPVRNTYQSWFPCVTPVAA</sequence>
<evidence type="ECO:0000259" key="2">
    <source>
        <dbReference type="Pfam" id="PF03795"/>
    </source>
</evidence>
<dbReference type="AlphaFoldDB" id="A0A931AL00"/>
<keyword evidence="4" id="KW-1185">Reference proteome</keyword>
<dbReference type="PANTHER" id="PTHR37828:SF1">
    <property type="entry name" value="YCII-RELATED DOMAIN-CONTAINING PROTEIN"/>
    <property type="match status" value="1"/>
</dbReference>
<dbReference type="EMBL" id="JADOGI010000213">
    <property type="protein sequence ID" value="MBF8192483.1"/>
    <property type="molecule type" value="Genomic_DNA"/>
</dbReference>
<evidence type="ECO:0000313" key="3">
    <source>
        <dbReference type="EMBL" id="MBF8192483.1"/>
    </source>
</evidence>
<gene>
    <name evidence="3" type="ORF">ITP53_43755</name>
</gene>
<name>A0A931AL00_9ACTN</name>
<protein>
    <recommendedName>
        <fullName evidence="2">YCII-related domain-containing protein</fullName>
    </recommendedName>
</protein>
<dbReference type="Proteomes" id="UP000605361">
    <property type="component" value="Unassembled WGS sequence"/>
</dbReference>
<organism evidence="3 4">
    <name type="scientific">Nonomuraea cypriaca</name>
    <dbReference type="NCBI Taxonomy" id="1187855"/>
    <lineage>
        <taxon>Bacteria</taxon>
        <taxon>Bacillati</taxon>
        <taxon>Actinomycetota</taxon>
        <taxon>Actinomycetes</taxon>
        <taxon>Streptosporangiales</taxon>
        <taxon>Streptosporangiaceae</taxon>
        <taxon>Nonomuraea</taxon>
    </lineage>
</organism>
<evidence type="ECO:0000256" key="1">
    <source>
        <dbReference type="ARBA" id="ARBA00007689"/>
    </source>
</evidence>
<reference evidence="3" key="1">
    <citation type="submission" date="2020-11" db="EMBL/GenBank/DDBJ databases">
        <title>Whole-genome analyses of Nonomuraea sp. K274.</title>
        <authorList>
            <person name="Veyisoglu A."/>
        </authorList>
    </citation>
    <scope>NUCLEOTIDE SEQUENCE</scope>
    <source>
        <strain evidence="3">K274</strain>
    </source>
</reference>
<dbReference type="PANTHER" id="PTHR37828">
    <property type="entry name" value="GSR2449 PROTEIN"/>
    <property type="match status" value="1"/>
</dbReference>
<dbReference type="InterPro" id="IPR005545">
    <property type="entry name" value="YCII"/>
</dbReference>
<comment type="similarity">
    <text evidence="1">Belongs to the YciI family.</text>
</comment>
<dbReference type="SUPFAM" id="SSF54909">
    <property type="entry name" value="Dimeric alpha+beta barrel"/>
    <property type="match status" value="1"/>
</dbReference>
<comment type="caution">
    <text evidence="3">The sequence shown here is derived from an EMBL/GenBank/DDBJ whole genome shotgun (WGS) entry which is preliminary data.</text>
</comment>
<proteinExistence type="inferred from homology"/>
<dbReference type="RefSeq" id="WP_195901376.1">
    <property type="nucleotide sequence ID" value="NZ_JADOGI010000213.1"/>
</dbReference>